<proteinExistence type="predicted"/>
<dbReference type="RefSeq" id="WP_085106471.1">
    <property type="nucleotide sequence ID" value="NZ_FXAC01000004.1"/>
</dbReference>
<dbReference type="Proteomes" id="UP000192929">
    <property type="component" value="Unassembled WGS sequence"/>
</dbReference>
<name>A0A1X7CMZ3_9MICC</name>
<gene>
    <name evidence="1" type="ORF">SAMN06296028_104155</name>
</gene>
<keyword evidence="2" id="KW-1185">Reference proteome</keyword>
<sequence>MVTTVYPGPAVYERRLFQPRVGVADAESIVSWVQGERLYCDVRSTVAPDGRRRFRMGFAGPLHHHPATGEVEWEHAIAAGAAFGAADVGRLAPIPGWGLLETGRDLDYVELWERDETADGPVLEYLGRDERGRAGLFVSVGDRCGLALADDAVEGRPASVHLGRRRGHEWIAQHTAWASDPPFGFAITPGPGAGFSVSWRTGAPTTADIHFHHDWSTP</sequence>
<dbReference type="EMBL" id="FXAC01000004">
    <property type="protein sequence ID" value="SME99680.1"/>
    <property type="molecule type" value="Genomic_DNA"/>
</dbReference>
<accession>A0A1X7CMZ3</accession>
<evidence type="ECO:0000313" key="1">
    <source>
        <dbReference type="EMBL" id="SME99680.1"/>
    </source>
</evidence>
<organism evidence="1 2">
    <name type="scientific">Kocuria marina subsp. indica</name>
    <dbReference type="NCBI Taxonomy" id="1049583"/>
    <lineage>
        <taxon>Bacteria</taxon>
        <taxon>Bacillati</taxon>
        <taxon>Actinomycetota</taxon>
        <taxon>Actinomycetes</taxon>
        <taxon>Micrococcales</taxon>
        <taxon>Micrococcaceae</taxon>
        <taxon>Kocuria</taxon>
    </lineage>
</organism>
<reference evidence="2" key="1">
    <citation type="submission" date="2017-04" db="EMBL/GenBank/DDBJ databases">
        <authorList>
            <person name="Varghese N."/>
            <person name="Submissions S."/>
        </authorList>
    </citation>
    <scope>NUCLEOTIDE SEQUENCE [LARGE SCALE GENOMIC DNA]</scope>
    <source>
        <strain evidence="2">NIO-1021</strain>
    </source>
</reference>
<evidence type="ECO:0000313" key="2">
    <source>
        <dbReference type="Proteomes" id="UP000192929"/>
    </source>
</evidence>
<protein>
    <submittedName>
        <fullName evidence="1">Uncharacterized protein</fullName>
    </submittedName>
</protein>
<dbReference type="AlphaFoldDB" id="A0A1X7CMZ3"/>